<accession>A0A914I108</accession>
<feature type="compositionally biased region" description="Polar residues" evidence="1">
    <location>
        <begin position="291"/>
        <end position="302"/>
    </location>
</feature>
<feature type="region of interest" description="Disordered" evidence="1">
    <location>
        <begin position="277"/>
        <end position="302"/>
    </location>
</feature>
<protein>
    <submittedName>
        <fullName evidence="3">Uncharacterized protein</fullName>
    </submittedName>
</protein>
<reference evidence="3" key="1">
    <citation type="submission" date="2022-11" db="UniProtKB">
        <authorList>
            <consortium name="WormBaseParasite"/>
        </authorList>
    </citation>
    <scope>IDENTIFICATION</scope>
</reference>
<dbReference type="WBParaSite" id="Gr19_v10_g5894.t1">
    <property type="protein sequence ID" value="Gr19_v10_g5894.t1"/>
    <property type="gene ID" value="Gr19_v10_g5894"/>
</dbReference>
<evidence type="ECO:0000256" key="1">
    <source>
        <dbReference type="SAM" id="MobiDB-lite"/>
    </source>
</evidence>
<evidence type="ECO:0000313" key="3">
    <source>
        <dbReference type="WBParaSite" id="Gr19_v10_g5894.t1"/>
    </source>
</evidence>
<feature type="compositionally biased region" description="Basic and acidic residues" evidence="1">
    <location>
        <begin position="21"/>
        <end position="36"/>
    </location>
</feature>
<evidence type="ECO:0000313" key="2">
    <source>
        <dbReference type="Proteomes" id="UP000887572"/>
    </source>
</evidence>
<dbReference type="AlphaFoldDB" id="A0A914I108"/>
<feature type="region of interest" description="Disordered" evidence="1">
    <location>
        <begin position="1"/>
        <end position="36"/>
    </location>
</feature>
<keyword evidence="2" id="KW-1185">Reference proteome</keyword>
<name>A0A914I108_GLORO</name>
<sequence>MPNNEPTNTKRATTLSAPTDPRIDPRRKASKDEAEKVRHALGELRKRNTELSADIHSLETAIGEPAFRRLIDQVTSAESSLAISSEPSSSTEDLKRQKIAQCKKVLGPKLSKLAGKGQTLHFGAVNPKNCLPTFFIAINSENRKLTAVSIVGPPDIKKRSFGALRVADEALSLDRSLISDLINKGQFDQRQNSTTKKNLQQAPHNGDNQLPQSAQSSRKRACVEAAAERARNRVESALARAAEQQPPLVIFGVLRRDAKIMAPFTPKKFPWGAQFVAQSSEKADDEAVSSPRATTNLPPGLQ</sequence>
<proteinExistence type="predicted"/>
<dbReference type="Proteomes" id="UP000887572">
    <property type="component" value="Unplaced"/>
</dbReference>
<feature type="compositionally biased region" description="Polar residues" evidence="1">
    <location>
        <begin position="188"/>
        <end position="216"/>
    </location>
</feature>
<feature type="region of interest" description="Disordered" evidence="1">
    <location>
        <begin position="188"/>
        <end position="223"/>
    </location>
</feature>
<organism evidence="2 3">
    <name type="scientific">Globodera rostochiensis</name>
    <name type="common">Golden nematode worm</name>
    <name type="synonym">Heterodera rostochiensis</name>
    <dbReference type="NCBI Taxonomy" id="31243"/>
    <lineage>
        <taxon>Eukaryota</taxon>
        <taxon>Metazoa</taxon>
        <taxon>Ecdysozoa</taxon>
        <taxon>Nematoda</taxon>
        <taxon>Chromadorea</taxon>
        <taxon>Rhabditida</taxon>
        <taxon>Tylenchina</taxon>
        <taxon>Tylenchomorpha</taxon>
        <taxon>Tylenchoidea</taxon>
        <taxon>Heteroderidae</taxon>
        <taxon>Heteroderinae</taxon>
        <taxon>Globodera</taxon>
    </lineage>
</organism>
<feature type="compositionally biased region" description="Polar residues" evidence="1">
    <location>
        <begin position="1"/>
        <end position="17"/>
    </location>
</feature>